<feature type="region of interest" description="Disordered" evidence="1">
    <location>
        <begin position="80"/>
        <end position="103"/>
    </location>
</feature>
<protein>
    <submittedName>
        <fullName evidence="2">Uncharacterized protein</fullName>
    </submittedName>
</protein>
<gene>
    <name evidence="2" type="ORF">LTR62_005574</name>
</gene>
<sequence length="397" mass="41980">MGTPPRPTSFNPVDTSFDPALHSQKDDVESPSLSSGNALARFEFEPGKGRDGTKVLMVEWEEDGSTRETKGDWEISWEGKKTVLPAQESAGGGGGGGGGGERDEEVPLNRIYFMLGPGVSVPTSVKLRKASVQWRTNPLPAIFSPELGATARQAGKKGVLHTIWAKKRLQVLQKEINTEFGKNIEGIGLEMATAEKEWIEDNFGVVTKPAAGLNIHVPTLQTGDTNGPASPRSPGGGRLMDKLKGLKLGTTAQELGGGRAWENGSSTANPPQNPLSPEGSDVAVGSFGSFAAFKGMPMPSELAARPAQVPAGNQHRRIAAQRPPDSIAALQSQIPGVGMGSLDAFTASNNHVGVESMPPEEEKADDLFALPMSPRSPDMSKSPFSFGAVDTLKYSRS</sequence>
<comment type="caution">
    <text evidence="2">The sequence shown here is derived from an EMBL/GenBank/DDBJ whole genome shotgun (WGS) entry which is preliminary data.</text>
</comment>
<organism evidence="2 3">
    <name type="scientific">Meristemomyces frigidus</name>
    <dbReference type="NCBI Taxonomy" id="1508187"/>
    <lineage>
        <taxon>Eukaryota</taxon>
        <taxon>Fungi</taxon>
        <taxon>Dikarya</taxon>
        <taxon>Ascomycota</taxon>
        <taxon>Pezizomycotina</taxon>
        <taxon>Dothideomycetes</taxon>
        <taxon>Dothideomycetidae</taxon>
        <taxon>Mycosphaerellales</taxon>
        <taxon>Teratosphaeriaceae</taxon>
        <taxon>Meristemomyces</taxon>
    </lineage>
</organism>
<evidence type="ECO:0000256" key="1">
    <source>
        <dbReference type="SAM" id="MobiDB-lite"/>
    </source>
</evidence>
<reference evidence="2" key="1">
    <citation type="submission" date="2023-08" db="EMBL/GenBank/DDBJ databases">
        <title>Black Yeasts Isolated from many extreme environments.</title>
        <authorList>
            <person name="Coleine C."/>
            <person name="Stajich J.E."/>
            <person name="Selbmann L."/>
        </authorList>
    </citation>
    <scope>NUCLEOTIDE SEQUENCE</scope>
    <source>
        <strain evidence="2">CCFEE 5401</strain>
    </source>
</reference>
<name>A0AAN7TPL2_9PEZI</name>
<accession>A0AAN7TPL2</accession>
<feature type="compositionally biased region" description="Basic and acidic residues" evidence="1">
    <location>
        <begin position="42"/>
        <end position="52"/>
    </location>
</feature>
<feature type="region of interest" description="Disordered" evidence="1">
    <location>
        <begin position="256"/>
        <end position="281"/>
    </location>
</feature>
<proteinExistence type="predicted"/>
<feature type="compositionally biased region" description="Gly residues" evidence="1">
    <location>
        <begin position="90"/>
        <end position="99"/>
    </location>
</feature>
<dbReference type="Proteomes" id="UP001310890">
    <property type="component" value="Unassembled WGS sequence"/>
</dbReference>
<feature type="region of interest" description="Disordered" evidence="1">
    <location>
        <begin position="1"/>
        <end position="52"/>
    </location>
</feature>
<evidence type="ECO:0000313" key="3">
    <source>
        <dbReference type="Proteomes" id="UP001310890"/>
    </source>
</evidence>
<dbReference type="EMBL" id="JAVRRL010000045">
    <property type="protein sequence ID" value="KAK5110863.1"/>
    <property type="molecule type" value="Genomic_DNA"/>
</dbReference>
<dbReference type="AlphaFoldDB" id="A0AAN7TPL2"/>
<evidence type="ECO:0000313" key="2">
    <source>
        <dbReference type="EMBL" id="KAK5110863.1"/>
    </source>
</evidence>
<feature type="region of interest" description="Disordered" evidence="1">
    <location>
        <begin position="218"/>
        <end position="241"/>
    </location>
</feature>